<dbReference type="AlphaFoldDB" id="A0A1G9IPN2"/>
<evidence type="ECO:0000256" key="5">
    <source>
        <dbReference type="SAM" id="Phobius"/>
    </source>
</evidence>
<organism evidence="7 8">
    <name type="scientific">Catalinimonas alkaloidigena</name>
    <dbReference type="NCBI Taxonomy" id="1075417"/>
    <lineage>
        <taxon>Bacteria</taxon>
        <taxon>Pseudomonadati</taxon>
        <taxon>Bacteroidota</taxon>
        <taxon>Cytophagia</taxon>
        <taxon>Cytophagales</taxon>
        <taxon>Catalimonadaceae</taxon>
        <taxon>Catalinimonas</taxon>
    </lineage>
</organism>
<evidence type="ECO:0000256" key="1">
    <source>
        <dbReference type="ARBA" id="ARBA00004141"/>
    </source>
</evidence>
<evidence type="ECO:0000256" key="3">
    <source>
        <dbReference type="ARBA" id="ARBA00022989"/>
    </source>
</evidence>
<evidence type="ECO:0000313" key="8">
    <source>
        <dbReference type="Proteomes" id="UP000198510"/>
    </source>
</evidence>
<evidence type="ECO:0000256" key="4">
    <source>
        <dbReference type="ARBA" id="ARBA00023136"/>
    </source>
</evidence>
<dbReference type="EMBL" id="FNFO01000005">
    <property type="protein sequence ID" value="SDL26903.1"/>
    <property type="molecule type" value="Genomic_DNA"/>
</dbReference>
<evidence type="ECO:0000259" key="6">
    <source>
        <dbReference type="Pfam" id="PF06271"/>
    </source>
</evidence>
<keyword evidence="2 5" id="KW-0812">Transmembrane</keyword>
<dbReference type="Proteomes" id="UP000198510">
    <property type="component" value="Unassembled WGS sequence"/>
</dbReference>
<dbReference type="PANTHER" id="PTHR38480">
    <property type="entry name" value="SLR0254 PROTEIN"/>
    <property type="match status" value="1"/>
</dbReference>
<feature type="transmembrane region" description="Helical" evidence="5">
    <location>
        <begin position="58"/>
        <end position="76"/>
    </location>
</feature>
<dbReference type="Pfam" id="PF06271">
    <property type="entry name" value="RDD"/>
    <property type="match status" value="1"/>
</dbReference>
<protein>
    <submittedName>
        <fullName evidence="7">Uncharacterized membrane protein YckC, RDD family</fullName>
    </submittedName>
</protein>
<feature type="transmembrane region" description="Helical" evidence="5">
    <location>
        <begin position="107"/>
        <end position="127"/>
    </location>
</feature>
<keyword evidence="4 5" id="KW-0472">Membrane</keyword>
<proteinExistence type="predicted"/>
<dbReference type="GO" id="GO:0016020">
    <property type="term" value="C:membrane"/>
    <property type="evidence" value="ECO:0007669"/>
    <property type="project" value="UniProtKB-SubCell"/>
</dbReference>
<sequence>MEKVSVETTHNVRIDYPLASVGDRIIALLIDLIILVSYGILLTYLIGLLSLPTSGAAFVIYYLPVFLYQLLCEIFLEGQSLGKKLVKIRVVRLDGGAAGVSNYLLRWLLYPVDLLFFGVAAILTILLSGRGQRLGDLAAGTTVIRLKRPAQTFEHPSLANLPADYAPYFPEVVRLDDHDIELVQEVLLAYRRQQQSGPVYALVQRLTETLQTDMKGMNPVEFLKTIVRDYHFIATRPAATQNTTSTGTWG</sequence>
<keyword evidence="8" id="KW-1185">Reference proteome</keyword>
<keyword evidence="3 5" id="KW-1133">Transmembrane helix</keyword>
<name>A0A1G9IPN2_9BACT</name>
<comment type="subcellular location">
    <subcellularLocation>
        <location evidence="1">Membrane</location>
        <topology evidence="1">Multi-pass membrane protein</topology>
    </subcellularLocation>
</comment>
<dbReference type="OrthoDB" id="9814143at2"/>
<feature type="transmembrane region" description="Helical" evidence="5">
    <location>
        <begin position="25"/>
        <end position="46"/>
    </location>
</feature>
<evidence type="ECO:0000256" key="2">
    <source>
        <dbReference type="ARBA" id="ARBA00022692"/>
    </source>
</evidence>
<accession>A0A1G9IPN2</accession>
<gene>
    <name evidence="7" type="ORF">SAMN05421823_10561</name>
</gene>
<dbReference type="STRING" id="1075417.SAMN05421823_10561"/>
<feature type="domain" description="RDD" evidence="6">
    <location>
        <begin position="18"/>
        <end position="140"/>
    </location>
</feature>
<evidence type="ECO:0000313" key="7">
    <source>
        <dbReference type="EMBL" id="SDL26903.1"/>
    </source>
</evidence>
<dbReference type="PANTHER" id="PTHR38480:SF1">
    <property type="entry name" value="SLR0254 PROTEIN"/>
    <property type="match status" value="1"/>
</dbReference>
<reference evidence="7 8" key="1">
    <citation type="submission" date="2016-10" db="EMBL/GenBank/DDBJ databases">
        <authorList>
            <person name="de Groot N.N."/>
        </authorList>
    </citation>
    <scope>NUCLEOTIDE SEQUENCE [LARGE SCALE GENOMIC DNA]</scope>
    <source>
        <strain evidence="7 8">DSM 25186</strain>
    </source>
</reference>
<dbReference type="InterPro" id="IPR010432">
    <property type="entry name" value="RDD"/>
</dbReference>
<dbReference type="RefSeq" id="WP_089682990.1">
    <property type="nucleotide sequence ID" value="NZ_FNFO01000005.1"/>
</dbReference>